<dbReference type="InterPro" id="IPR031777">
    <property type="entry name" value="Sortilin_C"/>
</dbReference>
<evidence type="ECO:0000256" key="1">
    <source>
        <dbReference type="ARBA" id="ARBA00022737"/>
    </source>
</evidence>
<dbReference type="GO" id="GO:0006892">
    <property type="term" value="P:post-Golgi vesicle-mediated transport"/>
    <property type="evidence" value="ECO:0007669"/>
    <property type="project" value="TreeGrafter"/>
</dbReference>
<keyword evidence="1" id="KW-0677">Repeat</keyword>
<dbReference type="AlphaFoldDB" id="A0A7S1HXT4"/>
<evidence type="ECO:0000313" key="5">
    <source>
        <dbReference type="EMBL" id="CAD8994709.1"/>
    </source>
</evidence>
<dbReference type="SUPFAM" id="SSF110296">
    <property type="entry name" value="Oligoxyloglucan reducing end-specific cellobiohydrolase"/>
    <property type="match status" value="1"/>
</dbReference>
<accession>A0A7S1HXT4</accession>
<dbReference type="Gene3D" id="3.30.60.270">
    <property type="match status" value="1"/>
</dbReference>
<dbReference type="Pfam" id="PF15901">
    <property type="entry name" value="Sortilin_C"/>
    <property type="match status" value="1"/>
</dbReference>
<dbReference type="CDD" id="cd15482">
    <property type="entry name" value="Sialidase_non-viral"/>
    <property type="match status" value="1"/>
</dbReference>
<feature type="compositionally biased region" description="Low complexity" evidence="2">
    <location>
        <begin position="307"/>
        <end position="316"/>
    </location>
</feature>
<dbReference type="InterPro" id="IPR050310">
    <property type="entry name" value="VPS10-sortilin"/>
</dbReference>
<evidence type="ECO:0008006" key="6">
    <source>
        <dbReference type="Google" id="ProtNLM"/>
    </source>
</evidence>
<feature type="domain" description="Sortilin C-terminal" evidence="3">
    <location>
        <begin position="77"/>
        <end position="226"/>
    </location>
</feature>
<dbReference type="Gene3D" id="2.10.70.80">
    <property type="match status" value="1"/>
</dbReference>
<feature type="compositionally biased region" description="Pro residues" evidence="2">
    <location>
        <begin position="356"/>
        <end position="366"/>
    </location>
</feature>
<dbReference type="PANTHER" id="PTHR12106:SF27">
    <property type="entry name" value="SORTILIN-RELATED RECEPTOR"/>
    <property type="match status" value="1"/>
</dbReference>
<protein>
    <recommendedName>
        <fullName evidence="6">VPS10 domain-containing protein</fullName>
    </recommendedName>
</protein>
<evidence type="ECO:0000259" key="3">
    <source>
        <dbReference type="Pfam" id="PF15901"/>
    </source>
</evidence>
<evidence type="ECO:0000259" key="4">
    <source>
        <dbReference type="Pfam" id="PF15902"/>
    </source>
</evidence>
<dbReference type="PANTHER" id="PTHR12106">
    <property type="entry name" value="SORTILIN RELATED"/>
    <property type="match status" value="1"/>
</dbReference>
<feature type="region of interest" description="Disordered" evidence="2">
    <location>
        <begin position="299"/>
        <end position="404"/>
    </location>
</feature>
<organism evidence="5">
    <name type="scientific">Eutreptiella gymnastica</name>
    <dbReference type="NCBI Taxonomy" id="73025"/>
    <lineage>
        <taxon>Eukaryota</taxon>
        <taxon>Discoba</taxon>
        <taxon>Euglenozoa</taxon>
        <taxon>Euglenida</taxon>
        <taxon>Spirocuta</taxon>
        <taxon>Euglenophyceae</taxon>
        <taxon>Eutreptiales</taxon>
        <taxon>Eutreptiaceae</taxon>
        <taxon>Eutreptiella</taxon>
    </lineage>
</organism>
<proteinExistence type="predicted"/>
<evidence type="ECO:0000256" key="2">
    <source>
        <dbReference type="SAM" id="MobiDB-lite"/>
    </source>
</evidence>
<name>A0A7S1HXT4_9EUGL</name>
<gene>
    <name evidence="5" type="ORF">EGYM00392_LOCUS5764</name>
</gene>
<sequence length="404" mass="44585">MSRDAGITWRRIKTGRWLYGFADHGGLIVLAAHNLVNVVWYSLDEGKTWTSFPFTGSEQEKVVVKKILYNPHHPTSHSMLLETVTAEGEGRIYRLLFDGMARECQGMTNPSDSSSDYEWWIPRAEKDDAKCFMGSLQKYAVRKVDTVCWDPVGTVREVHLSNCTCTMDDYECDYGYYEGLDTNGEPVCKKDPKYLSSNYQCVDGQVRVTQGYVKTAGNTCDGGLDLDVKWEKCYIPPSSSGLWPMIGMGLLAAAVVAVGFVYRGPIGECVGQIIDFQTTLFRGTGYQAPDQQFSESFDLEDDEDLEGAAGDPGAEAPADEQEQDLRRDLECPPPQQDESSAPTEAPTPTGPSFTPVVPPRATPIAPPRQATQPERLMPQSMPAPHAPPPALGPQADTEDDDYML</sequence>
<feature type="domain" description="Sortilin N-terminal" evidence="4">
    <location>
        <begin position="1"/>
        <end position="64"/>
    </location>
</feature>
<reference evidence="5" key="1">
    <citation type="submission" date="2021-01" db="EMBL/GenBank/DDBJ databases">
        <authorList>
            <person name="Corre E."/>
            <person name="Pelletier E."/>
            <person name="Niang G."/>
            <person name="Scheremetjew M."/>
            <person name="Finn R."/>
            <person name="Kale V."/>
            <person name="Holt S."/>
            <person name="Cochrane G."/>
            <person name="Meng A."/>
            <person name="Brown T."/>
            <person name="Cohen L."/>
        </authorList>
    </citation>
    <scope>NUCLEOTIDE SEQUENCE</scope>
    <source>
        <strain evidence="5">NIES-381</strain>
    </source>
</reference>
<dbReference type="GO" id="GO:0016020">
    <property type="term" value="C:membrane"/>
    <property type="evidence" value="ECO:0007669"/>
    <property type="project" value="TreeGrafter"/>
</dbReference>
<dbReference type="InterPro" id="IPR031778">
    <property type="entry name" value="Sortilin_N"/>
</dbReference>
<dbReference type="Pfam" id="PF15902">
    <property type="entry name" value="Sortilin-Vps10"/>
    <property type="match status" value="1"/>
</dbReference>
<dbReference type="EMBL" id="HBGA01014995">
    <property type="protein sequence ID" value="CAD8994709.1"/>
    <property type="molecule type" value="Transcribed_RNA"/>
</dbReference>
<dbReference type="GO" id="GO:0005794">
    <property type="term" value="C:Golgi apparatus"/>
    <property type="evidence" value="ECO:0007669"/>
    <property type="project" value="TreeGrafter"/>
</dbReference>